<name>A0A0U5G676_ASPCI</name>
<accession>A0A0U5G676</accession>
<dbReference type="Pfam" id="PF12520">
    <property type="entry name" value="DUF3723"/>
    <property type="match status" value="1"/>
</dbReference>
<dbReference type="EMBL" id="CDMC01000005">
    <property type="protein sequence ID" value="CEL05848.1"/>
    <property type="molecule type" value="Genomic_DNA"/>
</dbReference>
<proteinExistence type="predicted"/>
<organism evidence="2 3">
    <name type="scientific">Aspergillus calidoustus</name>
    <dbReference type="NCBI Taxonomy" id="454130"/>
    <lineage>
        <taxon>Eukaryota</taxon>
        <taxon>Fungi</taxon>
        <taxon>Dikarya</taxon>
        <taxon>Ascomycota</taxon>
        <taxon>Pezizomycotina</taxon>
        <taxon>Eurotiomycetes</taxon>
        <taxon>Eurotiomycetidae</taxon>
        <taxon>Eurotiales</taxon>
        <taxon>Aspergillaceae</taxon>
        <taxon>Aspergillus</taxon>
        <taxon>Aspergillus subgen. Nidulantes</taxon>
    </lineage>
</organism>
<dbReference type="InterPro" id="IPR022198">
    <property type="entry name" value="DUF3723"/>
</dbReference>
<feature type="region of interest" description="Disordered" evidence="1">
    <location>
        <begin position="390"/>
        <end position="409"/>
    </location>
</feature>
<dbReference type="AlphaFoldDB" id="A0A0U5G676"/>
<reference evidence="3" key="1">
    <citation type="journal article" date="2016" name="Genome Announc.">
        <title>Draft genome sequences of fungus Aspergillus calidoustus.</title>
        <authorList>
            <person name="Horn F."/>
            <person name="Linde J."/>
            <person name="Mattern D.J."/>
            <person name="Walther G."/>
            <person name="Guthke R."/>
            <person name="Scherlach K."/>
            <person name="Martin K."/>
            <person name="Brakhage A.A."/>
            <person name="Petzke L."/>
            <person name="Valiante V."/>
        </authorList>
    </citation>
    <scope>NUCLEOTIDE SEQUENCE [LARGE SCALE GENOMIC DNA]</scope>
    <source>
        <strain evidence="3">SF006504</strain>
    </source>
</reference>
<feature type="region of interest" description="Disordered" evidence="1">
    <location>
        <begin position="178"/>
        <end position="251"/>
    </location>
</feature>
<sequence length="409" mass="46565">MQLWLHALRHFTKPQGTNKEAGGFETEKGRSMRAIAALAHRLRFSSDHILKMMSLQTERLAAENMFRAICRQQFYAVDTGRIRELSRTYEKSVQHLARVKDNTARQVRLTTDCEEEKAGHRFNSPLWKDHLHDRASLFIHQVYSSDQPPSTFPTSFAVTRDIIFSFFGKEPLYSLFSAQQSGGSPVEEPKTNSPPIAETPEEESMEPNNEDPNGEDSEEVVVSRLSPSDSLDLQPHPPGTPDRMAGVEDDVPFAPGFEEHISKAPLNTKAEISIHRRATEIIRMWYNSEVGNVVVFFLFESRSYYKFPPVGGTELKSTLEELSKDHYFLVYNGSEVASMGLDTIYEAALQHRLVLVGKKDNPRRDVQDDIGTISSDVLQEYITKYDVKTGKRKEDLPEKRSAKRQLRSK</sequence>
<feature type="compositionally biased region" description="Acidic residues" evidence="1">
    <location>
        <begin position="199"/>
        <end position="219"/>
    </location>
</feature>
<feature type="compositionally biased region" description="Basic and acidic residues" evidence="1">
    <location>
        <begin position="390"/>
        <end position="400"/>
    </location>
</feature>
<gene>
    <name evidence="2" type="ORF">ASPCAL06960</name>
</gene>
<dbReference type="OMA" id="SIEVPEC"/>
<keyword evidence="3" id="KW-1185">Reference proteome</keyword>
<protein>
    <submittedName>
        <fullName evidence="2">Uncharacterized protein</fullName>
    </submittedName>
</protein>
<evidence type="ECO:0000256" key="1">
    <source>
        <dbReference type="SAM" id="MobiDB-lite"/>
    </source>
</evidence>
<evidence type="ECO:0000313" key="3">
    <source>
        <dbReference type="Proteomes" id="UP000054771"/>
    </source>
</evidence>
<dbReference type="Proteomes" id="UP000054771">
    <property type="component" value="Unassembled WGS sequence"/>
</dbReference>
<evidence type="ECO:0000313" key="2">
    <source>
        <dbReference type="EMBL" id="CEL05848.1"/>
    </source>
</evidence>
<dbReference type="OrthoDB" id="4227485at2759"/>
<dbReference type="STRING" id="454130.A0A0U5G676"/>